<dbReference type="SUPFAM" id="SSF53137">
    <property type="entry name" value="Translational machinery components"/>
    <property type="match status" value="1"/>
</dbReference>
<dbReference type="Proteomes" id="UP000830729">
    <property type="component" value="Chromosome"/>
</dbReference>
<dbReference type="EMBL" id="CP096659">
    <property type="protein sequence ID" value="UPV74828.1"/>
    <property type="molecule type" value="Genomic_DNA"/>
</dbReference>
<feature type="coiled-coil region" evidence="5">
    <location>
        <begin position="257"/>
        <end position="284"/>
    </location>
</feature>
<evidence type="ECO:0000313" key="10">
    <source>
        <dbReference type="Proteomes" id="UP000830729"/>
    </source>
</evidence>
<evidence type="ECO:0000256" key="3">
    <source>
        <dbReference type="ARBA" id="ARBA00022490"/>
    </source>
</evidence>
<comment type="subcellular location">
    <subcellularLocation>
        <location evidence="1">Cytoplasm</location>
    </subcellularLocation>
</comment>
<dbReference type="InterPro" id="IPR005141">
    <property type="entry name" value="eRF1_2"/>
</dbReference>
<dbReference type="InterPro" id="IPR004403">
    <property type="entry name" value="Peptide_chain-rel_eRF1/aRF1"/>
</dbReference>
<evidence type="ECO:0000259" key="6">
    <source>
        <dbReference type="Pfam" id="PF03463"/>
    </source>
</evidence>
<dbReference type="Pfam" id="PF03463">
    <property type="entry name" value="eRF1_1"/>
    <property type="match status" value="1"/>
</dbReference>
<dbReference type="InterPro" id="IPR005140">
    <property type="entry name" value="eRF1_Pelota-like_N"/>
</dbReference>
<name>A0A8U0HV62_9EURY</name>
<feature type="domain" description="eRF1" evidence="7">
    <location>
        <begin position="134"/>
        <end position="273"/>
    </location>
</feature>
<dbReference type="InterPro" id="IPR042226">
    <property type="entry name" value="eFR1_2_sf"/>
</dbReference>
<evidence type="ECO:0000259" key="7">
    <source>
        <dbReference type="Pfam" id="PF03464"/>
    </source>
</evidence>
<organism evidence="9 10">
    <name type="scientific">Halorussus limi</name>
    <dbReference type="NCBI Taxonomy" id="2938695"/>
    <lineage>
        <taxon>Archaea</taxon>
        <taxon>Methanobacteriati</taxon>
        <taxon>Methanobacteriota</taxon>
        <taxon>Stenosarchaea group</taxon>
        <taxon>Halobacteria</taxon>
        <taxon>Halobacteriales</taxon>
        <taxon>Haladaptataceae</taxon>
        <taxon>Halorussus</taxon>
    </lineage>
</organism>
<keyword evidence="4" id="KW-0648">Protein biosynthesis</keyword>
<dbReference type="RefSeq" id="WP_248650871.1">
    <property type="nucleotide sequence ID" value="NZ_CP096659.1"/>
</dbReference>
<evidence type="ECO:0000256" key="2">
    <source>
        <dbReference type="ARBA" id="ARBA00005326"/>
    </source>
</evidence>
<proteinExistence type="inferred from homology"/>
<evidence type="ECO:0000259" key="8">
    <source>
        <dbReference type="Pfam" id="PF03465"/>
    </source>
</evidence>
<gene>
    <name evidence="9" type="ORF">M0R89_01860</name>
</gene>
<keyword evidence="10" id="KW-1185">Reference proteome</keyword>
<dbReference type="GeneID" id="72183905"/>
<dbReference type="Pfam" id="PF03464">
    <property type="entry name" value="eRF1_2"/>
    <property type="match status" value="1"/>
</dbReference>
<reference evidence="9 10" key="1">
    <citation type="submission" date="2022-04" db="EMBL/GenBank/DDBJ databases">
        <title>Diverse halophilic archaea isolated from saline environments.</title>
        <authorList>
            <person name="Cui H.-L."/>
        </authorList>
    </citation>
    <scope>NUCLEOTIDE SEQUENCE [LARGE SCALE GENOMIC DNA]</scope>
    <source>
        <strain evidence="9 10">XZYJT49</strain>
    </source>
</reference>
<dbReference type="PANTHER" id="PTHR10113">
    <property type="entry name" value="PEPTIDE CHAIN RELEASE FACTOR SUBUNIT 1"/>
    <property type="match status" value="1"/>
</dbReference>
<evidence type="ECO:0000256" key="5">
    <source>
        <dbReference type="SAM" id="Coils"/>
    </source>
</evidence>
<dbReference type="Gene3D" id="3.30.1330.30">
    <property type="match status" value="1"/>
</dbReference>
<dbReference type="SUPFAM" id="SSF55315">
    <property type="entry name" value="L30e-like"/>
    <property type="match status" value="1"/>
</dbReference>
<feature type="domain" description="eRF1" evidence="8">
    <location>
        <begin position="281"/>
        <end position="375"/>
    </location>
</feature>
<sequence length="376" mass="41349">MDIEAYERHERIERVEQAEATENDLVTVAIPPDKSLGEALERVEEDRAEAEYIDTEGEDAAYLEALEAVRSILQHHETTPENGLVVYAGVVDGEVVEYVFDDLPSPVLEFVYERGNEFDAGLLDAAAEGPTKTFGLLVVERGGAALGLTENEDVRVVETFESDVMGKSKAGGQSAQRFERDRERQKEEFFETVADEAKRAFLGDHDDESASAATDVDGLLLGGTSVTVADFREGDHLDHRLEDRLVGDPVSVEYASEQGLRQLAEKASDRIEDAERREMRETLDRFFDALEAGGGSSDDSDPVVYGRDSVAEALEYDAVETALVSADLPAEEVREIQDLTDAEGGDCVVVPTDFERGRRFGEAFDGEAAILRFPIE</sequence>
<dbReference type="KEGG" id="halx:M0R89_01860"/>
<dbReference type="InterPro" id="IPR005142">
    <property type="entry name" value="eRF1_3"/>
</dbReference>
<accession>A0A8U0HV62</accession>
<keyword evidence="3" id="KW-0963">Cytoplasm</keyword>
<evidence type="ECO:0000256" key="1">
    <source>
        <dbReference type="ARBA" id="ARBA00004496"/>
    </source>
</evidence>
<protein>
    <submittedName>
        <fullName evidence="9">Peptide chain release factor 1</fullName>
    </submittedName>
</protein>
<keyword evidence="5" id="KW-0175">Coiled coil</keyword>
<dbReference type="Pfam" id="PF03465">
    <property type="entry name" value="eRF1_3"/>
    <property type="match status" value="1"/>
</dbReference>
<feature type="domain" description="eRF1/Pelota-like N-terminal" evidence="6">
    <location>
        <begin position="11"/>
        <end position="118"/>
    </location>
</feature>
<dbReference type="AlphaFoldDB" id="A0A8U0HV62"/>
<dbReference type="InterPro" id="IPR029064">
    <property type="entry name" value="Ribosomal_eL30-like_sf"/>
</dbReference>
<dbReference type="InterPro" id="IPR024049">
    <property type="entry name" value="eRF1_1_sf"/>
</dbReference>
<dbReference type="Gene3D" id="3.30.960.10">
    <property type="entry name" value="eRF1 domain 1"/>
    <property type="match status" value="1"/>
</dbReference>
<dbReference type="Gene3D" id="3.30.420.60">
    <property type="entry name" value="eRF1 domain 2"/>
    <property type="match status" value="1"/>
</dbReference>
<dbReference type="GO" id="GO:0003747">
    <property type="term" value="F:translation release factor activity"/>
    <property type="evidence" value="ECO:0007669"/>
    <property type="project" value="InterPro"/>
</dbReference>
<evidence type="ECO:0000256" key="4">
    <source>
        <dbReference type="ARBA" id="ARBA00022917"/>
    </source>
</evidence>
<evidence type="ECO:0000313" key="9">
    <source>
        <dbReference type="EMBL" id="UPV74828.1"/>
    </source>
</evidence>
<comment type="similarity">
    <text evidence="2">Belongs to the eukaryotic release factor 1 family.</text>
</comment>
<dbReference type="SUPFAM" id="SSF55481">
    <property type="entry name" value="N-terminal domain of eukaryotic peptide chain release factor subunit 1, ERF1"/>
    <property type="match status" value="1"/>
</dbReference>